<evidence type="ECO:0008006" key="10">
    <source>
        <dbReference type="Google" id="ProtNLM"/>
    </source>
</evidence>
<keyword evidence="3" id="KW-0731">Sigma factor</keyword>
<dbReference type="Pfam" id="PF08281">
    <property type="entry name" value="Sigma70_r4_2"/>
    <property type="match status" value="1"/>
</dbReference>
<dbReference type="InterPro" id="IPR013249">
    <property type="entry name" value="RNA_pol_sigma70_r4_t2"/>
</dbReference>
<evidence type="ECO:0000256" key="2">
    <source>
        <dbReference type="ARBA" id="ARBA00023015"/>
    </source>
</evidence>
<keyword evidence="5" id="KW-0804">Transcription</keyword>
<dbReference type="Gene3D" id="1.10.10.10">
    <property type="entry name" value="Winged helix-like DNA-binding domain superfamily/Winged helix DNA-binding domain"/>
    <property type="match status" value="1"/>
</dbReference>
<dbReference type="Proteomes" id="UP000182835">
    <property type="component" value="Unassembled WGS sequence"/>
</dbReference>
<dbReference type="SUPFAM" id="SSF88946">
    <property type="entry name" value="Sigma2 domain of RNA polymerase sigma factors"/>
    <property type="match status" value="1"/>
</dbReference>
<gene>
    <name evidence="8" type="ORF">RU96_GL001186</name>
</gene>
<dbReference type="InterPro" id="IPR013325">
    <property type="entry name" value="RNA_pol_sigma_r2"/>
</dbReference>
<dbReference type="InterPro" id="IPR036388">
    <property type="entry name" value="WH-like_DNA-bd_sf"/>
</dbReference>
<dbReference type="SUPFAM" id="SSF88659">
    <property type="entry name" value="Sigma3 and sigma4 domains of RNA polymerase sigma factors"/>
    <property type="match status" value="1"/>
</dbReference>
<name>A0A1L8R9N0_9ENTE</name>
<dbReference type="OrthoDB" id="2678696at2"/>
<dbReference type="GO" id="GO:0003677">
    <property type="term" value="F:DNA binding"/>
    <property type="evidence" value="ECO:0007669"/>
    <property type="project" value="UniProtKB-KW"/>
</dbReference>
<keyword evidence="2" id="KW-0805">Transcription regulation</keyword>
<feature type="domain" description="RNA polymerase sigma-70 region 2" evidence="6">
    <location>
        <begin position="48"/>
        <end position="92"/>
    </location>
</feature>
<dbReference type="InterPro" id="IPR014284">
    <property type="entry name" value="RNA_pol_sigma-70_dom"/>
</dbReference>
<dbReference type="InterPro" id="IPR007627">
    <property type="entry name" value="RNA_pol_sigma70_r2"/>
</dbReference>
<proteinExistence type="inferred from homology"/>
<comment type="similarity">
    <text evidence="1">Belongs to the sigma-70 factor family. ECF subfamily.</text>
</comment>
<reference evidence="8 9" key="1">
    <citation type="submission" date="2014-12" db="EMBL/GenBank/DDBJ databases">
        <title>Draft genome sequences of 29 type strains of Enterococci.</title>
        <authorList>
            <person name="Zhong Z."/>
            <person name="Sun Z."/>
            <person name="Liu W."/>
            <person name="Zhang W."/>
            <person name="Zhang H."/>
        </authorList>
    </citation>
    <scope>NUCLEOTIDE SEQUENCE [LARGE SCALE GENOMIC DNA]</scope>
    <source>
        <strain evidence="8 9">DSM 21207</strain>
    </source>
</reference>
<dbReference type="RefSeq" id="WP_071864006.1">
    <property type="nucleotide sequence ID" value="NZ_JBHLVQ010000010.1"/>
</dbReference>
<feature type="domain" description="RNA polymerase sigma factor 70 region 4 type 2" evidence="7">
    <location>
        <begin position="119"/>
        <end position="171"/>
    </location>
</feature>
<dbReference type="STRING" id="317010.RU96_GL001186"/>
<sequence>MTDEEIVRLITAQDFVGLEKMIAVYGQTIIKTIRGVLSKSDERTSWGDCENEVFYTLWQKIPTYDKQKSSLATFIMVITRNKAIDFKRKQQKQSSRQTEFQEERIDQNYRQEENPLAKEKFLELLDTLSKQDQLIFLHYYFYQTPPHEIAQLLAINVSAVYNHLSRGKVRLQSALKEELS</sequence>
<evidence type="ECO:0000313" key="8">
    <source>
        <dbReference type="EMBL" id="OJG16444.1"/>
    </source>
</evidence>
<evidence type="ECO:0000256" key="3">
    <source>
        <dbReference type="ARBA" id="ARBA00023082"/>
    </source>
</evidence>
<dbReference type="GO" id="GO:0016987">
    <property type="term" value="F:sigma factor activity"/>
    <property type="evidence" value="ECO:0007669"/>
    <property type="project" value="UniProtKB-KW"/>
</dbReference>
<evidence type="ECO:0000313" key="9">
    <source>
        <dbReference type="Proteomes" id="UP000182835"/>
    </source>
</evidence>
<accession>A0A1L8R9N0</accession>
<dbReference type="InterPro" id="IPR039425">
    <property type="entry name" value="RNA_pol_sigma-70-like"/>
</dbReference>
<evidence type="ECO:0000256" key="5">
    <source>
        <dbReference type="ARBA" id="ARBA00023163"/>
    </source>
</evidence>
<evidence type="ECO:0000256" key="1">
    <source>
        <dbReference type="ARBA" id="ARBA00010641"/>
    </source>
</evidence>
<dbReference type="PANTHER" id="PTHR43133:SF8">
    <property type="entry name" value="RNA POLYMERASE SIGMA FACTOR HI_1459-RELATED"/>
    <property type="match status" value="1"/>
</dbReference>
<evidence type="ECO:0000259" key="6">
    <source>
        <dbReference type="Pfam" id="PF04542"/>
    </source>
</evidence>
<dbReference type="NCBIfam" id="TIGR02937">
    <property type="entry name" value="sigma70-ECF"/>
    <property type="match status" value="1"/>
</dbReference>
<dbReference type="InterPro" id="IPR013324">
    <property type="entry name" value="RNA_pol_sigma_r3/r4-like"/>
</dbReference>
<keyword evidence="4" id="KW-0238">DNA-binding</keyword>
<dbReference type="PANTHER" id="PTHR43133">
    <property type="entry name" value="RNA POLYMERASE ECF-TYPE SIGMA FACTO"/>
    <property type="match status" value="1"/>
</dbReference>
<organism evidence="8 9">
    <name type="scientific">Enterococcus canintestini</name>
    <dbReference type="NCBI Taxonomy" id="317010"/>
    <lineage>
        <taxon>Bacteria</taxon>
        <taxon>Bacillati</taxon>
        <taxon>Bacillota</taxon>
        <taxon>Bacilli</taxon>
        <taxon>Lactobacillales</taxon>
        <taxon>Enterococcaceae</taxon>
        <taxon>Enterococcus</taxon>
    </lineage>
</organism>
<comment type="caution">
    <text evidence="8">The sequence shown here is derived from an EMBL/GenBank/DDBJ whole genome shotgun (WGS) entry which is preliminary data.</text>
</comment>
<protein>
    <recommendedName>
        <fullName evidence="10">Sigma-70 family RNA polymerase sigma factor</fullName>
    </recommendedName>
</protein>
<evidence type="ECO:0000259" key="7">
    <source>
        <dbReference type="Pfam" id="PF08281"/>
    </source>
</evidence>
<dbReference type="Gene3D" id="1.10.1740.10">
    <property type="match status" value="1"/>
</dbReference>
<dbReference type="GO" id="GO:0006352">
    <property type="term" value="P:DNA-templated transcription initiation"/>
    <property type="evidence" value="ECO:0007669"/>
    <property type="project" value="InterPro"/>
</dbReference>
<dbReference type="Pfam" id="PF04542">
    <property type="entry name" value="Sigma70_r2"/>
    <property type="match status" value="1"/>
</dbReference>
<evidence type="ECO:0000256" key="4">
    <source>
        <dbReference type="ARBA" id="ARBA00023125"/>
    </source>
</evidence>
<dbReference type="AlphaFoldDB" id="A0A1L8R9N0"/>
<dbReference type="EMBL" id="JXKG01000002">
    <property type="protein sequence ID" value="OJG16444.1"/>
    <property type="molecule type" value="Genomic_DNA"/>
</dbReference>